<dbReference type="Proteomes" id="UP000319160">
    <property type="component" value="Unassembled WGS sequence"/>
</dbReference>
<comment type="caution">
    <text evidence="11">The sequence shown here is derived from an EMBL/GenBank/DDBJ whole genome shotgun (WGS) entry which is preliminary data.</text>
</comment>
<evidence type="ECO:0000256" key="2">
    <source>
        <dbReference type="ARBA" id="ARBA00010617"/>
    </source>
</evidence>
<dbReference type="GO" id="GO:0020037">
    <property type="term" value="F:heme binding"/>
    <property type="evidence" value="ECO:0007669"/>
    <property type="project" value="InterPro"/>
</dbReference>
<comment type="cofactor">
    <cofactor evidence="1 8">
        <name>heme</name>
        <dbReference type="ChEBI" id="CHEBI:30413"/>
    </cofactor>
</comment>
<dbReference type="PRINTS" id="PR00463">
    <property type="entry name" value="EP450I"/>
</dbReference>
<keyword evidence="6 8" id="KW-0408">Iron</keyword>
<keyword evidence="3 8" id="KW-0349">Heme</keyword>
<dbReference type="InterPro" id="IPR017972">
    <property type="entry name" value="Cyt_P450_CS"/>
</dbReference>
<dbReference type="InterPro" id="IPR050364">
    <property type="entry name" value="Cytochrome_P450_fung"/>
</dbReference>
<dbReference type="STRING" id="2512241.A0A553HZV2"/>
<dbReference type="PANTHER" id="PTHR46300">
    <property type="entry name" value="P450, PUTATIVE (EUROFUNG)-RELATED-RELATED"/>
    <property type="match status" value="1"/>
</dbReference>
<dbReference type="SUPFAM" id="SSF48264">
    <property type="entry name" value="Cytochrome P450"/>
    <property type="match status" value="1"/>
</dbReference>
<keyword evidence="5 9" id="KW-0560">Oxidoreductase</keyword>
<evidence type="ECO:0008006" key="13">
    <source>
        <dbReference type="Google" id="ProtNLM"/>
    </source>
</evidence>
<dbReference type="GO" id="GO:0004497">
    <property type="term" value="F:monooxygenase activity"/>
    <property type="evidence" value="ECO:0007669"/>
    <property type="project" value="UniProtKB-KW"/>
</dbReference>
<keyword evidence="12" id="KW-1185">Reference proteome</keyword>
<dbReference type="GO" id="GO:0016705">
    <property type="term" value="F:oxidoreductase activity, acting on paired donors, with incorporation or reduction of molecular oxygen"/>
    <property type="evidence" value="ECO:0007669"/>
    <property type="project" value="InterPro"/>
</dbReference>
<keyword evidence="7 9" id="KW-0503">Monooxygenase</keyword>
<reference evidence="12" key="1">
    <citation type="submission" date="2019-06" db="EMBL/GenBank/DDBJ databases">
        <title>Draft genome sequence of the griseofulvin-producing fungus Xylaria cubensis strain G536.</title>
        <authorList>
            <person name="Mead M.E."/>
            <person name="Raja H.A."/>
            <person name="Steenwyk J.L."/>
            <person name="Knowles S.L."/>
            <person name="Oberlies N.H."/>
            <person name="Rokas A."/>
        </authorList>
    </citation>
    <scope>NUCLEOTIDE SEQUENCE [LARGE SCALE GENOMIC DNA]</scope>
    <source>
        <strain evidence="12">G536</strain>
    </source>
</reference>
<dbReference type="InterPro" id="IPR002401">
    <property type="entry name" value="Cyt_P450_E_grp-I"/>
</dbReference>
<dbReference type="CDD" id="cd11065">
    <property type="entry name" value="CYP64-like"/>
    <property type="match status" value="1"/>
</dbReference>
<proteinExistence type="inferred from homology"/>
<evidence type="ECO:0000256" key="7">
    <source>
        <dbReference type="ARBA" id="ARBA00023033"/>
    </source>
</evidence>
<gene>
    <name evidence="11" type="ORF">FHL15_005730</name>
</gene>
<organism evidence="11 12">
    <name type="scientific">Xylaria flabelliformis</name>
    <dbReference type="NCBI Taxonomy" id="2512241"/>
    <lineage>
        <taxon>Eukaryota</taxon>
        <taxon>Fungi</taxon>
        <taxon>Dikarya</taxon>
        <taxon>Ascomycota</taxon>
        <taxon>Pezizomycotina</taxon>
        <taxon>Sordariomycetes</taxon>
        <taxon>Xylariomycetidae</taxon>
        <taxon>Xylariales</taxon>
        <taxon>Xylariaceae</taxon>
        <taxon>Xylaria</taxon>
    </lineage>
</organism>
<evidence type="ECO:0000256" key="1">
    <source>
        <dbReference type="ARBA" id="ARBA00001971"/>
    </source>
</evidence>
<dbReference type="OrthoDB" id="2789670at2759"/>
<feature type="binding site" description="axial binding residue" evidence="8">
    <location>
        <position position="440"/>
    </location>
    <ligand>
        <name>heme</name>
        <dbReference type="ChEBI" id="CHEBI:30413"/>
    </ligand>
    <ligandPart>
        <name>Fe</name>
        <dbReference type="ChEBI" id="CHEBI:18248"/>
    </ligandPart>
</feature>
<dbReference type="Pfam" id="PF00067">
    <property type="entry name" value="p450"/>
    <property type="match status" value="1"/>
</dbReference>
<evidence type="ECO:0000313" key="11">
    <source>
        <dbReference type="EMBL" id="TRX93455.1"/>
    </source>
</evidence>
<name>A0A553HZV2_9PEZI</name>
<protein>
    <recommendedName>
        <fullName evidence="13">Cytochrome P450</fullName>
    </recommendedName>
</protein>
<evidence type="ECO:0000256" key="6">
    <source>
        <dbReference type="ARBA" id="ARBA00023004"/>
    </source>
</evidence>
<evidence type="ECO:0000313" key="12">
    <source>
        <dbReference type="Proteomes" id="UP000319160"/>
    </source>
</evidence>
<accession>A0A553HZV2</accession>
<evidence type="ECO:0000256" key="5">
    <source>
        <dbReference type="ARBA" id="ARBA00023002"/>
    </source>
</evidence>
<dbReference type="EMBL" id="VFLP01000029">
    <property type="protein sequence ID" value="TRX93455.1"/>
    <property type="molecule type" value="Genomic_DNA"/>
</dbReference>
<keyword evidence="10" id="KW-0732">Signal</keyword>
<evidence type="ECO:0000256" key="8">
    <source>
        <dbReference type="PIRSR" id="PIRSR602401-1"/>
    </source>
</evidence>
<dbReference type="PROSITE" id="PS00086">
    <property type="entry name" value="CYTOCHROME_P450"/>
    <property type="match status" value="1"/>
</dbReference>
<evidence type="ECO:0000256" key="10">
    <source>
        <dbReference type="SAM" id="SignalP"/>
    </source>
</evidence>
<feature type="signal peptide" evidence="10">
    <location>
        <begin position="1"/>
        <end position="26"/>
    </location>
</feature>
<comment type="similarity">
    <text evidence="2 9">Belongs to the cytochrome P450 family.</text>
</comment>
<evidence type="ECO:0000256" key="3">
    <source>
        <dbReference type="ARBA" id="ARBA00022617"/>
    </source>
</evidence>
<dbReference type="AlphaFoldDB" id="A0A553HZV2"/>
<dbReference type="PANTHER" id="PTHR46300:SF7">
    <property type="entry name" value="P450, PUTATIVE (EUROFUNG)-RELATED"/>
    <property type="match status" value="1"/>
</dbReference>
<dbReference type="Gene3D" id="1.10.630.10">
    <property type="entry name" value="Cytochrome P450"/>
    <property type="match status" value="1"/>
</dbReference>
<evidence type="ECO:0000256" key="4">
    <source>
        <dbReference type="ARBA" id="ARBA00022723"/>
    </source>
</evidence>
<dbReference type="InterPro" id="IPR036396">
    <property type="entry name" value="Cyt_P450_sf"/>
</dbReference>
<evidence type="ECO:0000256" key="9">
    <source>
        <dbReference type="RuleBase" id="RU000461"/>
    </source>
</evidence>
<dbReference type="InterPro" id="IPR001128">
    <property type="entry name" value="Cyt_P450"/>
</dbReference>
<dbReference type="GO" id="GO:0005506">
    <property type="term" value="F:iron ion binding"/>
    <property type="evidence" value="ECO:0007669"/>
    <property type="project" value="InterPro"/>
</dbReference>
<feature type="chain" id="PRO_5021941972" description="Cytochrome P450" evidence="10">
    <location>
        <begin position="27"/>
        <end position="545"/>
    </location>
</feature>
<keyword evidence="4 8" id="KW-0479">Metal-binding</keyword>
<sequence length="545" mass="60840">MFTIPVLLIPIFLGIVLVGMAKRTSAKTTSRKLPPGPRPWPLLGNILDLPPRGKPEWEHWLKHKDLYGPISSVVAMGTTFIIVHSAELAFELLERRSAIYSSRPRMVFVGEMCGWENVTAFLPYGEKLRAYRRRIFAVFGTKGTAARFFPLQENEVKRFLLNTLDTPQGFLDHIKSASGAIILKLTYGYSVKLHGEDPLVDLANKADEQVAMASVPGAWLVDTIPPLRYLPEWLPGSGFKTKAKEWKKTLSMLADQPLLFSKRQIADGSYEPSFVSSLYEAGSESKTEEEESVVKWSAASMYAAGADTSKNTITTFFLAMILQPEIQKKAREEIDRVVGTKRLPTFDDRPYLPYIEAITMEAYRWHPVVPLGLPHMATASDECNGCLIPKGAMVIPNIWWFTHDPELYHNPESFDPSRYMDPSSCRDPRDFVFGFGRRACPGKLLADSTVWLTIACTLAVFDIGKPTSKTGEEIKPEAKFTPGLVSHTVAFDASIQPRSSDHEALIRKAAASHPRGEGLGGMKIFLRRKESELDADYARGGLFPI</sequence>